<accession>A0A2P2JSW1</accession>
<reference evidence="1" key="1">
    <citation type="submission" date="2018-02" db="EMBL/GenBank/DDBJ databases">
        <title>Rhizophora mucronata_Transcriptome.</title>
        <authorList>
            <person name="Meera S.P."/>
            <person name="Sreeshan A."/>
            <person name="Augustine A."/>
        </authorList>
    </citation>
    <scope>NUCLEOTIDE SEQUENCE</scope>
    <source>
        <tissue evidence="1">Leaf</tissue>
    </source>
</reference>
<organism evidence="1">
    <name type="scientific">Rhizophora mucronata</name>
    <name type="common">Asiatic mangrove</name>
    <dbReference type="NCBI Taxonomy" id="61149"/>
    <lineage>
        <taxon>Eukaryota</taxon>
        <taxon>Viridiplantae</taxon>
        <taxon>Streptophyta</taxon>
        <taxon>Embryophyta</taxon>
        <taxon>Tracheophyta</taxon>
        <taxon>Spermatophyta</taxon>
        <taxon>Magnoliopsida</taxon>
        <taxon>eudicotyledons</taxon>
        <taxon>Gunneridae</taxon>
        <taxon>Pentapetalae</taxon>
        <taxon>rosids</taxon>
        <taxon>fabids</taxon>
        <taxon>Malpighiales</taxon>
        <taxon>Rhizophoraceae</taxon>
        <taxon>Rhizophora</taxon>
    </lineage>
</organism>
<proteinExistence type="predicted"/>
<protein>
    <submittedName>
        <fullName evidence="1">Uncharacterized protein</fullName>
    </submittedName>
</protein>
<sequence>MQSTSSKVSFSLSH</sequence>
<dbReference type="EMBL" id="GGEC01016072">
    <property type="protein sequence ID" value="MBW96555.1"/>
    <property type="molecule type" value="Transcribed_RNA"/>
</dbReference>
<evidence type="ECO:0000313" key="1">
    <source>
        <dbReference type="EMBL" id="MBW96555.1"/>
    </source>
</evidence>
<name>A0A2P2JSW1_RHIMU</name>